<accession>A0A1J1I777</accession>
<name>A0A1J1I777_9DIPT</name>
<evidence type="ECO:0000313" key="2">
    <source>
        <dbReference type="Proteomes" id="UP000183832"/>
    </source>
</evidence>
<dbReference type="Proteomes" id="UP000183832">
    <property type="component" value="Unassembled WGS sequence"/>
</dbReference>
<gene>
    <name evidence="1" type="ORF">CLUMA_CG009061</name>
</gene>
<keyword evidence="2" id="KW-1185">Reference proteome</keyword>
<dbReference type="EMBL" id="CVRI01000042">
    <property type="protein sequence ID" value="CRK95602.1"/>
    <property type="molecule type" value="Genomic_DNA"/>
</dbReference>
<organism evidence="1 2">
    <name type="scientific">Clunio marinus</name>
    <dbReference type="NCBI Taxonomy" id="568069"/>
    <lineage>
        <taxon>Eukaryota</taxon>
        <taxon>Metazoa</taxon>
        <taxon>Ecdysozoa</taxon>
        <taxon>Arthropoda</taxon>
        <taxon>Hexapoda</taxon>
        <taxon>Insecta</taxon>
        <taxon>Pterygota</taxon>
        <taxon>Neoptera</taxon>
        <taxon>Endopterygota</taxon>
        <taxon>Diptera</taxon>
        <taxon>Nematocera</taxon>
        <taxon>Chironomoidea</taxon>
        <taxon>Chironomidae</taxon>
        <taxon>Clunio</taxon>
    </lineage>
</organism>
<proteinExistence type="predicted"/>
<reference evidence="1 2" key="1">
    <citation type="submission" date="2015-04" db="EMBL/GenBank/DDBJ databases">
        <authorList>
            <person name="Syromyatnikov M.Y."/>
            <person name="Popov V.N."/>
        </authorList>
    </citation>
    <scope>NUCLEOTIDE SEQUENCE [LARGE SCALE GENOMIC DNA]</scope>
</reference>
<evidence type="ECO:0000313" key="1">
    <source>
        <dbReference type="EMBL" id="CRK95602.1"/>
    </source>
</evidence>
<protein>
    <submittedName>
        <fullName evidence="1">CLUMA_CG009061, isoform A</fullName>
    </submittedName>
</protein>
<sequence>MTESTASLIESLCPGKQTTKAVKRKIPFMVQSRPSTSTFITHEPEPIYFCCCVIFFLHLRPKTMLLHIYSSRAKIHDYTSNKRQKYIQEGDAYETEFLNNKRVWEEEEYLFR</sequence>
<dbReference type="AlphaFoldDB" id="A0A1J1I777"/>